<protein>
    <submittedName>
        <fullName evidence="3">Unannotated protein</fullName>
    </submittedName>
</protein>
<dbReference type="Pfam" id="PF26314">
    <property type="entry name" value="MptA_B_family"/>
    <property type="match status" value="1"/>
</dbReference>
<dbReference type="GO" id="GO:0005886">
    <property type="term" value="C:plasma membrane"/>
    <property type="evidence" value="ECO:0007669"/>
    <property type="project" value="UniProtKB-SubCell"/>
</dbReference>
<feature type="transmembrane region" description="Helical" evidence="1">
    <location>
        <begin position="78"/>
        <end position="97"/>
    </location>
</feature>
<feature type="transmembrane region" description="Helical" evidence="1">
    <location>
        <begin position="47"/>
        <end position="66"/>
    </location>
</feature>
<reference evidence="3" key="1">
    <citation type="submission" date="2020-05" db="EMBL/GenBank/DDBJ databases">
        <authorList>
            <person name="Chiriac C."/>
            <person name="Salcher M."/>
            <person name="Ghai R."/>
            <person name="Kavagutti S V."/>
        </authorList>
    </citation>
    <scope>NUCLEOTIDE SEQUENCE</scope>
</reference>
<accession>A0A6J7MWR7</accession>
<feature type="transmembrane region" description="Helical" evidence="1">
    <location>
        <begin position="435"/>
        <end position="454"/>
    </location>
</feature>
<gene>
    <name evidence="2" type="ORF">UFOPK3046_00431</name>
    <name evidence="3" type="ORF">UFOPK3914_01115</name>
</gene>
<feature type="transmembrane region" description="Helical" evidence="1">
    <location>
        <begin position="372"/>
        <end position="400"/>
    </location>
</feature>
<evidence type="ECO:0000313" key="2">
    <source>
        <dbReference type="EMBL" id="CAB4798792.1"/>
    </source>
</evidence>
<dbReference type="AlphaFoldDB" id="A0A6J7MWR7"/>
<evidence type="ECO:0000313" key="3">
    <source>
        <dbReference type="EMBL" id="CAB4982783.1"/>
    </source>
</evidence>
<keyword evidence="1" id="KW-1133">Transmembrane helix</keyword>
<name>A0A6J7MWR7_9ZZZZ</name>
<feature type="transmembrane region" description="Helical" evidence="1">
    <location>
        <begin position="406"/>
        <end position="423"/>
    </location>
</feature>
<sequence>MTAPDTASPRAATFKSTRLLTALQWATPIAAVGLTVLWLLWGANEPGATSLIVLVAAVAAYLAMLVSSRHGTAVPMNAAIALSGIALVLVAIAPIHHSRDLYLYNSYGRLVSVHHLNPFFHPPNSAPTDPTLGFVADRWHDQNSMYGPAFVGLAAVVASLAGTSQLAIRLLWQSLMASAAFAAVLLIARRTDSSLSVLALGCSPVILATVNDAHNDVLIGLALLGVVLLAEDHRHGLAGGLAALAIAIKLSVAFPIVAILAWVFWRRGTRPALRLATPIAVAVGLAYLLVGGIDSLRPIQQSAGDDSRFSIWKSVRTRQITSLEDLGATRDAAIDAVAQNISRYSLLLLLLCFVVVLWQYRRARHPGEAATAAGLLLCISAAYVMPWYGAMLLPVAMLAWSSRSALLLQVQAGFLLIAYANGAGKRPLSAFGQLLEHRATWINLVMLLLLLIWARPSEQADLPLGDLRNRFLSFNSAGRVPSARHPEEPLP</sequence>
<feature type="transmembrane region" description="Helical" evidence="1">
    <location>
        <begin position="20"/>
        <end position="41"/>
    </location>
</feature>
<feature type="transmembrane region" description="Helical" evidence="1">
    <location>
        <begin position="145"/>
        <end position="163"/>
    </location>
</feature>
<keyword evidence="1" id="KW-0472">Membrane</keyword>
<feature type="transmembrane region" description="Helical" evidence="1">
    <location>
        <begin position="341"/>
        <end position="360"/>
    </location>
</feature>
<organism evidence="3">
    <name type="scientific">freshwater metagenome</name>
    <dbReference type="NCBI Taxonomy" id="449393"/>
    <lineage>
        <taxon>unclassified sequences</taxon>
        <taxon>metagenomes</taxon>
        <taxon>ecological metagenomes</taxon>
    </lineage>
</organism>
<feature type="transmembrane region" description="Helical" evidence="1">
    <location>
        <begin position="241"/>
        <end position="265"/>
    </location>
</feature>
<dbReference type="GO" id="GO:0016758">
    <property type="term" value="F:hexosyltransferase activity"/>
    <property type="evidence" value="ECO:0007669"/>
    <property type="project" value="InterPro"/>
</dbReference>
<feature type="transmembrane region" description="Helical" evidence="1">
    <location>
        <begin position="272"/>
        <end position="290"/>
    </location>
</feature>
<dbReference type="EMBL" id="CAFAAQ010000024">
    <property type="protein sequence ID" value="CAB4798792.1"/>
    <property type="molecule type" value="Genomic_DNA"/>
</dbReference>
<evidence type="ECO:0000256" key="1">
    <source>
        <dbReference type="SAM" id="Phobius"/>
    </source>
</evidence>
<keyword evidence="1" id="KW-0812">Transmembrane</keyword>
<dbReference type="EMBL" id="CAFBOG010000096">
    <property type="protein sequence ID" value="CAB4982783.1"/>
    <property type="molecule type" value="Genomic_DNA"/>
</dbReference>
<proteinExistence type="predicted"/>